<evidence type="ECO:0000313" key="3">
    <source>
        <dbReference type="EMBL" id="KAA0051027.1"/>
    </source>
</evidence>
<dbReference type="PANTHER" id="PTHR37984">
    <property type="entry name" value="PROTEIN CBG26694"/>
    <property type="match status" value="1"/>
</dbReference>
<sequence length="247" mass="28597">MELEVLEEEDCKETKAIQKLEMEGVENPIVELSINLVVGFTNQGKSRVFGAYHFGGFLGLTRYYRRFVQNYGKVGAPLTQLLLKKVAFKWTEESHMAFETWKKAMMTLHILALPDFNLPFEVETDASSFRVGVVLIQSNRPIAYFSHTLSLRDQEKAVYERELMAVVLVVQRWRPYLLGRKFIVKTDQRSLKFLWEQTVIQPQHQKRIAKLLDYTFEVIYKPGKENTAADALSRMPPTVHLNQLTAP</sequence>
<dbReference type="EMBL" id="SSTE01011420">
    <property type="protein sequence ID" value="KAA0051027.1"/>
    <property type="molecule type" value="Genomic_DNA"/>
</dbReference>
<dbReference type="SUPFAM" id="SSF56672">
    <property type="entry name" value="DNA/RNA polymerases"/>
    <property type="match status" value="1"/>
</dbReference>
<dbReference type="InterPro" id="IPR050951">
    <property type="entry name" value="Retrovirus_Pol_polyprotein"/>
</dbReference>
<evidence type="ECO:0000313" key="6">
    <source>
        <dbReference type="Proteomes" id="UP000321947"/>
    </source>
</evidence>
<organism evidence="4 6">
    <name type="scientific">Cucumis melo var. makuwa</name>
    <name type="common">Oriental melon</name>
    <dbReference type="NCBI Taxonomy" id="1194695"/>
    <lineage>
        <taxon>Eukaryota</taxon>
        <taxon>Viridiplantae</taxon>
        <taxon>Streptophyta</taxon>
        <taxon>Embryophyta</taxon>
        <taxon>Tracheophyta</taxon>
        <taxon>Spermatophyta</taxon>
        <taxon>Magnoliopsida</taxon>
        <taxon>eudicotyledons</taxon>
        <taxon>Gunneridae</taxon>
        <taxon>Pentapetalae</taxon>
        <taxon>rosids</taxon>
        <taxon>fabids</taxon>
        <taxon>Cucurbitales</taxon>
        <taxon>Cucurbitaceae</taxon>
        <taxon>Benincaseae</taxon>
        <taxon>Cucumis</taxon>
    </lineage>
</organism>
<proteinExistence type="predicted"/>
<dbReference type="Pfam" id="PF17919">
    <property type="entry name" value="RT_RNaseH_2"/>
    <property type="match status" value="1"/>
</dbReference>
<dbReference type="AlphaFoldDB" id="A0A5D3BXT5"/>
<keyword evidence="1" id="KW-0511">Multifunctional enzyme</keyword>
<gene>
    <name evidence="4" type="ORF">E5676_scaffold347G00050</name>
    <name evidence="3" type="ORF">E6C27_scaffold481G00050</name>
</gene>
<evidence type="ECO:0000259" key="2">
    <source>
        <dbReference type="Pfam" id="PF17919"/>
    </source>
</evidence>
<dbReference type="EMBL" id="SSTD01014851">
    <property type="protein sequence ID" value="TYK03814.1"/>
    <property type="molecule type" value="Genomic_DNA"/>
</dbReference>
<dbReference type="GO" id="GO:0003824">
    <property type="term" value="F:catalytic activity"/>
    <property type="evidence" value="ECO:0007669"/>
    <property type="project" value="UniProtKB-KW"/>
</dbReference>
<reference evidence="5 6" key="1">
    <citation type="submission" date="2019-08" db="EMBL/GenBank/DDBJ databases">
        <title>Draft genome sequences of two oriental melons (Cucumis melo L. var makuwa).</title>
        <authorList>
            <person name="Kwon S.-Y."/>
        </authorList>
    </citation>
    <scope>NUCLEOTIDE SEQUENCE [LARGE SCALE GENOMIC DNA]</scope>
    <source>
        <strain evidence="6">cv. Chang Bougi</strain>
        <strain evidence="5">cv. SW 3</strain>
        <tissue evidence="4">Leaf</tissue>
    </source>
</reference>
<dbReference type="InterPro" id="IPR041577">
    <property type="entry name" value="RT_RNaseH_2"/>
</dbReference>
<accession>A0A5D3BXT5</accession>
<dbReference type="Proteomes" id="UP000321393">
    <property type="component" value="Unassembled WGS sequence"/>
</dbReference>
<dbReference type="InterPro" id="IPR043128">
    <property type="entry name" value="Rev_trsase/Diguanyl_cyclase"/>
</dbReference>
<comment type="caution">
    <text evidence="4">The sequence shown here is derived from an EMBL/GenBank/DDBJ whole genome shotgun (WGS) entry which is preliminary data.</text>
</comment>
<dbReference type="Gene3D" id="3.30.70.270">
    <property type="match status" value="1"/>
</dbReference>
<dbReference type="CDD" id="cd09274">
    <property type="entry name" value="RNase_HI_RT_Ty3"/>
    <property type="match status" value="1"/>
</dbReference>
<dbReference type="OrthoDB" id="1909920at2759"/>
<feature type="domain" description="Reverse transcriptase/retrotransposon-derived protein RNase H-like" evidence="2">
    <location>
        <begin position="90"/>
        <end position="184"/>
    </location>
</feature>
<evidence type="ECO:0000313" key="5">
    <source>
        <dbReference type="Proteomes" id="UP000321393"/>
    </source>
</evidence>
<evidence type="ECO:0000256" key="1">
    <source>
        <dbReference type="ARBA" id="ARBA00023268"/>
    </source>
</evidence>
<dbReference type="PANTHER" id="PTHR37984:SF5">
    <property type="entry name" value="PROTEIN NYNRIN-LIKE"/>
    <property type="match status" value="1"/>
</dbReference>
<dbReference type="Proteomes" id="UP000321947">
    <property type="component" value="Unassembled WGS sequence"/>
</dbReference>
<name>A0A5D3BXT5_CUCMM</name>
<evidence type="ECO:0000313" key="4">
    <source>
        <dbReference type="EMBL" id="TYK03814.1"/>
    </source>
</evidence>
<protein>
    <submittedName>
        <fullName evidence="4">Transposon Tf2-1 polyprotein isoform X1</fullName>
    </submittedName>
</protein>
<dbReference type="FunFam" id="3.30.70.270:FF:000020">
    <property type="entry name" value="Transposon Tf2-6 polyprotein-like Protein"/>
    <property type="match status" value="1"/>
</dbReference>
<dbReference type="InterPro" id="IPR043502">
    <property type="entry name" value="DNA/RNA_pol_sf"/>
</dbReference>